<dbReference type="GO" id="GO:0061504">
    <property type="term" value="P:cyclic threonylcarbamoyladenosine biosynthetic process"/>
    <property type="evidence" value="ECO:0007669"/>
    <property type="project" value="TreeGrafter"/>
</dbReference>
<accession>A0A4S3KRY9</accession>
<name>A0A4S3KRY9_9GAMM</name>
<feature type="domain" description="THIF-type NAD/FAD binding fold" evidence="1">
    <location>
        <begin position="20"/>
        <end position="173"/>
    </location>
</feature>
<dbReference type="PANTHER" id="PTHR43267">
    <property type="entry name" value="TRNA THREONYLCARBAMOYLADENOSINE DEHYDRATASE"/>
    <property type="match status" value="1"/>
</dbReference>
<dbReference type="OrthoDB" id="9804150at2"/>
<dbReference type="GO" id="GO:0061503">
    <property type="term" value="F:tRNA threonylcarbamoyladenosine dehydratase"/>
    <property type="evidence" value="ECO:0007669"/>
    <property type="project" value="TreeGrafter"/>
</dbReference>
<dbReference type="InterPro" id="IPR000594">
    <property type="entry name" value="ThiF_NAD_FAD-bd"/>
</dbReference>
<dbReference type="RefSeq" id="WP_123520821.1">
    <property type="nucleotide sequence ID" value="NZ_JBHLWF010000013.1"/>
</dbReference>
<dbReference type="Gene3D" id="3.40.50.720">
    <property type="entry name" value="NAD(P)-binding Rossmann-like Domain"/>
    <property type="match status" value="1"/>
</dbReference>
<keyword evidence="3" id="KW-1185">Reference proteome</keyword>
<dbReference type="InterPro" id="IPR035985">
    <property type="entry name" value="Ubiquitin-activating_enz"/>
</dbReference>
<dbReference type="Proteomes" id="UP000294599">
    <property type="component" value="Unassembled WGS sequence"/>
</dbReference>
<protein>
    <submittedName>
        <fullName evidence="2">tRNA A37 threonylcarbamoyladenosine dehydratase</fullName>
    </submittedName>
</protein>
<dbReference type="PANTHER" id="PTHR43267:SF1">
    <property type="entry name" value="TRNA THREONYLCARBAMOYLADENOSINE DEHYDRATASE"/>
    <property type="match status" value="1"/>
</dbReference>
<dbReference type="CDD" id="cd00755">
    <property type="entry name" value="YgdL_like"/>
    <property type="match status" value="1"/>
</dbReference>
<dbReference type="EMBL" id="SMAF01000002">
    <property type="protein sequence ID" value="TCT00698.1"/>
    <property type="molecule type" value="Genomic_DNA"/>
</dbReference>
<proteinExistence type="predicted"/>
<dbReference type="InterPro" id="IPR045886">
    <property type="entry name" value="ThiF/MoeB/HesA"/>
</dbReference>
<dbReference type="Pfam" id="PF00899">
    <property type="entry name" value="ThiF"/>
    <property type="match status" value="1"/>
</dbReference>
<evidence type="ECO:0000313" key="3">
    <source>
        <dbReference type="Proteomes" id="UP000294599"/>
    </source>
</evidence>
<reference evidence="2 3" key="1">
    <citation type="submission" date="2019-03" db="EMBL/GenBank/DDBJ databases">
        <title>Genomic Encyclopedia of Type Strains, Phase IV (KMG-IV): sequencing the most valuable type-strain genomes for metagenomic binning, comparative biology and taxonomic classification.</title>
        <authorList>
            <person name="Goeker M."/>
        </authorList>
    </citation>
    <scope>NUCLEOTIDE SEQUENCE [LARGE SCALE GENOMIC DNA]</scope>
    <source>
        <strain evidence="2 3">DSM 21944</strain>
    </source>
</reference>
<dbReference type="AlphaFoldDB" id="A0A4S3KRY9"/>
<organism evidence="2 3">
    <name type="scientific">Pseudofulvimonas gallinarii</name>
    <dbReference type="NCBI Taxonomy" id="634155"/>
    <lineage>
        <taxon>Bacteria</taxon>
        <taxon>Pseudomonadati</taxon>
        <taxon>Pseudomonadota</taxon>
        <taxon>Gammaproteobacteria</taxon>
        <taxon>Lysobacterales</taxon>
        <taxon>Rhodanobacteraceae</taxon>
        <taxon>Pseudofulvimonas</taxon>
    </lineage>
</organism>
<evidence type="ECO:0000259" key="1">
    <source>
        <dbReference type="Pfam" id="PF00899"/>
    </source>
</evidence>
<evidence type="ECO:0000313" key="2">
    <source>
        <dbReference type="EMBL" id="TCT00698.1"/>
    </source>
</evidence>
<sequence>MNAPAVEDHHAVRFAGIERLYGAGSVARLGRAHVCVVGVGGVGSWLVEALARSAVGALTLIDGDDVCLSNTNRQLPALMGNYGRPKVEVLAERARAINPDIQVNALEQFLTPSNLDDLLGRGYELVLDACDAFRVKLETVAWCKRNRQPLIVCGSAGGRADPTAITVRDLSKTEHDAMLSLIRKKLRQDFGFARNPKRSFGIPAVFSLENVRYPQPDGTVCGLRPTSGDAMRLDCDASLGAATHVTAAFGMAIAGRAIERLLQPLAPSA</sequence>
<gene>
    <name evidence="2" type="ORF">EDC25_10262</name>
</gene>
<comment type="caution">
    <text evidence="2">The sequence shown here is derived from an EMBL/GenBank/DDBJ whole genome shotgun (WGS) entry which is preliminary data.</text>
</comment>
<dbReference type="GO" id="GO:0008641">
    <property type="term" value="F:ubiquitin-like modifier activating enzyme activity"/>
    <property type="evidence" value="ECO:0007669"/>
    <property type="project" value="InterPro"/>
</dbReference>
<dbReference type="SUPFAM" id="SSF69572">
    <property type="entry name" value="Activating enzymes of the ubiquitin-like proteins"/>
    <property type="match status" value="1"/>
</dbReference>